<gene>
    <name evidence="1" type="ORF">BLL40_15640</name>
</gene>
<protein>
    <submittedName>
        <fullName evidence="1">Uncharacterized protein</fullName>
    </submittedName>
</protein>
<evidence type="ECO:0000313" key="1">
    <source>
        <dbReference type="EMBL" id="OKL35385.1"/>
    </source>
</evidence>
<keyword evidence="2" id="KW-1185">Reference proteome</keyword>
<dbReference type="AlphaFoldDB" id="A0A1Q5NZF1"/>
<comment type="caution">
    <text evidence="1">The sequence shown here is derived from an EMBL/GenBank/DDBJ whole genome shotgun (WGS) entry which is preliminary data.</text>
</comment>
<sequence length="92" mass="10838">MAVKVFGVGGANTRNGSELLFFLLRTKKIKYIRMEDRNEVKYGMILKSMNYALFNYLKIRSISVKIITISSQENNQFEPFTFTDRFFVCYEL</sequence>
<dbReference type="EMBL" id="MRWQ01000023">
    <property type="protein sequence ID" value="OKL35385.1"/>
    <property type="molecule type" value="Genomic_DNA"/>
</dbReference>
<reference evidence="1 2" key="1">
    <citation type="submission" date="2016-12" db="EMBL/GenBank/DDBJ databases">
        <title>Domibacillus sp. SAOS 44 whole genome sequencing.</title>
        <authorList>
            <person name="Verma A."/>
            <person name="Krishnamurthi S."/>
        </authorList>
    </citation>
    <scope>NUCLEOTIDE SEQUENCE [LARGE SCALE GENOMIC DNA]</scope>
    <source>
        <strain evidence="1 2">SAOS 44</strain>
    </source>
</reference>
<dbReference type="Proteomes" id="UP000186524">
    <property type="component" value="Unassembled WGS sequence"/>
</dbReference>
<evidence type="ECO:0000313" key="2">
    <source>
        <dbReference type="Proteomes" id="UP000186524"/>
    </source>
</evidence>
<organism evidence="1 2">
    <name type="scientific">Domibacillus mangrovi</name>
    <dbReference type="NCBI Taxonomy" id="1714354"/>
    <lineage>
        <taxon>Bacteria</taxon>
        <taxon>Bacillati</taxon>
        <taxon>Bacillota</taxon>
        <taxon>Bacilli</taxon>
        <taxon>Bacillales</taxon>
        <taxon>Bacillaceae</taxon>
        <taxon>Domibacillus</taxon>
    </lineage>
</organism>
<name>A0A1Q5NZF1_9BACI</name>
<proteinExistence type="predicted"/>
<accession>A0A1Q5NZF1</accession>